<dbReference type="SUPFAM" id="SSF88659">
    <property type="entry name" value="Sigma3 and sigma4 domains of RNA polymerase sigma factors"/>
    <property type="match status" value="1"/>
</dbReference>
<dbReference type="STRING" id="714943.Mucpa_5364"/>
<dbReference type="HOGENOM" id="CLU_047691_16_1_10"/>
<dbReference type="Gene3D" id="1.10.1740.10">
    <property type="match status" value="1"/>
</dbReference>
<sequence>MNKNLNSTVPTDNEAILGILNNSEVMLKKIYIAYFPMVLQLVINNSGNEDDAKDIYQEAIIVLYNKVRAGNFELSSKLKTFIYSVSRRLWLKRLTQLSRYGGDIQDFQEYLPVEEELVTHQEKDIQFDKMAGALGLLGEPCKTIIEDFYIKNRSMQEICEKFGYTNADNAKTQKYKCLQRLKKLFFEQK</sequence>
<reference evidence="7" key="1">
    <citation type="submission" date="2011-09" db="EMBL/GenBank/DDBJ databases">
        <title>The permanent draft genome of Mucilaginibacter paludis DSM 18603.</title>
        <authorList>
            <consortium name="US DOE Joint Genome Institute (JGI-PGF)"/>
            <person name="Lucas S."/>
            <person name="Han J."/>
            <person name="Lapidus A."/>
            <person name="Bruce D."/>
            <person name="Goodwin L."/>
            <person name="Pitluck S."/>
            <person name="Peters L."/>
            <person name="Kyrpides N."/>
            <person name="Mavromatis K."/>
            <person name="Ivanova N."/>
            <person name="Mikhailova N."/>
            <person name="Held B."/>
            <person name="Detter J.C."/>
            <person name="Tapia R."/>
            <person name="Han C."/>
            <person name="Land M."/>
            <person name="Hauser L."/>
            <person name="Markowitz V."/>
            <person name="Cheng J.-F."/>
            <person name="Hugenholtz P."/>
            <person name="Woyke T."/>
            <person name="Wu D."/>
            <person name="Tindall B."/>
            <person name="Brambilla E."/>
            <person name="Klenk H.-P."/>
            <person name="Eisen J.A."/>
        </authorList>
    </citation>
    <scope>NUCLEOTIDE SEQUENCE [LARGE SCALE GENOMIC DNA]</scope>
    <source>
        <strain evidence="7">DSM 18603</strain>
    </source>
</reference>
<dbReference type="InterPro" id="IPR014284">
    <property type="entry name" value="RNA_pol_sigma-70_dom"/>
</dbReference>
<evidence type="ECO:0000313" key="8">
    <source>
        <dbReference type="Proteomes" id="UP000002774"/>
    </source>
</evidence>
<dbReference type="InterPro" id="IPR039425">
    <property type="entry name" value="RNA_pol_sigma-70-like"/>
</dbReference>
<evidence type="ECO:0000256" key="1">
    <source>
        <dbReference type="ARBA" id="ARBA00010641"/>
    </source>
</evidence>
<dbReference type="EMBL" id="CM001403">
    <property type="protein sequence ID" value="EHQ29438.1"/>
    <property type="molecule type" value="Genomic_DNA"/>
</dbReference>
<dbReference type="SUPFAM" id="SSF88946">
    <property type="entry name" value="Sigma2 domain of RNA polymerase sigma factors"/>
    <property type="match status" value="1"/>
</dbReference>
<accession>H1Y7L7</accession>
<keyword evidence="8" id="KW-1185">Reference proteome</keyword>
<name>H1Y7L7_9SPHI</name>
<keyword evidence="2" id="KW-0805">Transcription regulation</keyword>
<dbReference type="PANTHER" id="PTHR43133">
    <property type="entry name" value="RNA POLYMERASE ECF-TYPE SIGMA FACTO"/>
    <property type="match status" value="1"/>
</dbReference>
<evidence type="ECO:0000256" key="5">
    <source>
        <dbReference type="ARBA" id="ARBA00023163"/>
    </source>
</evidence>
<feature type="domain" description="RNA polymerase sigma-70 region 2" evidence="6">
    <location>
        <begin position="31"/>
        <end position="99"/>
    </location>
</feature>
<evidence type="ECO:0000256" key="2">
    <source>
        <dbReference type="ARBA" id="ARBA00023015"/>
    </source>
</evidence>
<dbReference type="GO" id="GO:0006352">
    <property type="term" value="P:DNA-templated transcription initiation"/>
    <property type="evidence" value="ECO:0007669"/>
    <property type="project" value="InterPro"/>
</dbReference>
<evidence type="ECO:0000256" key="4">
    <source>
        <dbReference type="ARBA" id="ARBA00023125"/>
    </source>
</evidence>
<dbReference type="InterPro" id="IPR013325">
    <property type="entry name" value="RNA_pol_sigma_r2"/>
</dbReference>
<evidence type="ECO:0000256" key="3">
    <source>
        <dbReference type="ARBA" id="ARBA00023082"/>
    </source>
</evidence>
<dbReference type="PANTHER" id="PTHR43133:SF8">
    <property type="entry name" value="RNA POLYMERASE SIGMA FACTOR HI_1459-RELATED"/>
    <property type="match status" value="1"/>
</dbReference>
<evidence type="ECO:0000313" key="7">
    <source>
        <dbReference type="EMBL" id="EHQ29438.1"/>
    </source>
</evidence>
<evidence type="ECO:0000259" key="6">
    <source>
        <dbReference type="Pfam" id="PF04542"/>
    </source>
</evidence>
<keyword evidence="3" id="KW-0731">Sigma factor</keyword>
<comment type="similarity">
    <text evidence="1">Belongs to the sigma-70 factor family. ECF subfamily.</text>
</comment>
<dbReference type="GO" id="GO:0003677">
    <property type="term" value="F:DNA binding"/>
    <property type="evidence" value="ECO:0007669"/>
    <property type="project" value="UniProtKB-KW"/>
</dbReference>
<dbReference type="GO" id="GO:0016987">
    <property type="term" value="F:sigma factor activity"/>
    <property type="evidence" value="ECO:0007669"/>
    <property type="project" value="UniProtKB-KW"/>
</dbReference>
<keyword evidence="4" id="KW-0238">DNA-binding</keyword>
<dbReference type="eggNOG" id="COG1595">
    <property type="taxonomic scope" value="Bacteria"/>
</dbReference>
<protein>
    <submittedName>
        <fullName evidence="7">RNA polymerase, sigma-24 subunit, ECF subfamily</fullName>
    </submittedName>
</protein>
<dbReference type="RefSeq" id="WP_008510644.1">
    <property type="nucleotide sequence ID" value="NZ_CM001403.1"/>
</dbReference>
<dbReference type="AlphaFoldDB" id="H1Y7L7"/>
<organism evidence="7 8">
    <name type="scientific">Mucilaginibacter paludis DSM 18603</name>
    <dbReference type="NCBI Taxonomy" id="714943"/>
    <lineage>
        <taxon>Bacteria</taxon>
        <taxon>Pseudomonadati</taxon>
        <taxon>Bacteroidota</taxon>
        <taxon>Sphingobacteriia</taxon>
        <taxon>Sphingobacteriales</taxon>
        <taxon>Sphingobacteriaceae</taxon>
        <taxon>Mucilaginibacter</taxon>
    </lineage>
</organism>
<dbReference type="Proteomes" id="UP000002774">
    <property type="component" value="Chromosome"/>
</dbReference>
<keyword evidence="5" id="KW-0804">Transcription</keyword>
<dbReference type="NCBIfam" id="TIGR02937">
    <property type="entry name" value="sigma70-ECF"/>
    <property type="match status" value="1"/>
</dbReference>
<gene>
    <name evidence="7" type="ORF">Mucpa_5364</name>
</gene>
<dbReference type="Pfam" id="PF04542">
    <property type="entry name" value="Sigma70_r2"/>
    <property type="match status" value="1"/>
</dbReference>
<proteinExistence type="inferred from homology"/>
<dbReference type="InterPro" id="IPR013324">
    <property type="entry name" value="RNA_pol_sigma_r3/r4-like"/>
</dbReference>
<dbReference type="InterPro" id="IPR007627">
    <property type="entry name" value="RNA_pol_sigma70_r2"/>
</dbReference>